<dbReference type="InterPro" id="IPR036458">
    <property type="entry name" value="Na:dicarbo_symporter_sf"/>
</dbReference>
<feature type="transmembrane region" description="Helical" evidence="6">
    <location>
        <begin position="307"/>
        <end position="328"/>
    </location>
</feature>
<gene>
    <name evidence="7" type="ORF">CUESP1_0863</name>
</gene>
<keyword evidence="8" id="KW-1185">Reference proteome</keyword>
<evidence type="ECO:0000256" key="4">
    <source>
        <dbReference type="ARBA" id="ARBA00022989"/>
    </source>
</evidence>
<dbReference type="GO" id="GO:0005886">
    <property type="term" value="C:plasma membrane"/>
    <property type="evidence" value="ECO:0007669"/>
    <property type="project" value="TreeGrafter"/>
</dbReference>
<dbReference type="OrthoDB" id="9768885at2"/>
<feature type="transmembrane region" description="Helical" evidence="6">
    <location>
        <begin position="130"/>
        <end position="150"/>
    </location>
</feature>
<dbReference type="GO" id="GO:0005295">
    <property type="term" value="F:neutral L-amino acid:sodium symporter activity"/>
    <property type="evidence" value="ECO:0007669"/>
    <property type="project" value="TreeGrafter"/>
</dbReference>
<comment type="subcellular location">
    <subcellularLocation>
        <location evidence="1">Membrane</location>
        <topology evidence="1">Multi-pass membrane protein</topology>
    </subcellularLocation>
</comment>
<dbReference type="PANTHER" id="PTHR42865">
    <property type="entry name" value="PROTON/GLUTAMATE-ASPARTATE SYMPORTER"/>
    <property type="match status" value="1"/>
</dbReference>
<dbReference type="Proteomes" id="UP000245423">
    <property type="component" value="Chromosome 1"/>
</dbReference>
<dbReference type="Pfam" id="PF00375">
    <property type="entry name" value="SDF"/>
    <property type="match status" value="1"/>
</dbReference>
<evidence type="ECO:0000256" key="5">
    <source>
        <dbReference type="ARBA" id="ARBA00023136"/>
    </source>
</evidence>
<evidence type="ECO:0000256" key="6">
    <source>
        <dbReference type="SAM" id="Phobius"/>
    </source>
</evidence>
<keyword evidence="2" id="KW-0813">Transport</keyword>
<dbReference type="HOGENOM" id="CLU_035303_0_0_9"/>
<organism evidence="7 8">
    <name type="scientific">[Clostridium] ultunense Esp</name>
    <dbReference type="NCBI Taxonomy" id="1288971"/>
    <lineage>
        <taxon>Bacteria</taxon>
        <taxon>Bacillati</taxon>
        <taxon>Bacillota</taxon>
        <taxon>Tissierellia</taxon>
        <taxon>Tissierellales</taxon>
        <taxon>Tepidimicrobiaceae</taxon>
        <taxon>Schnuerera</taxon>
    </lineage>
</organism>
<reference evidence="7 8" key="1">
    <citation type="submission" date="2016-11" db="EMBL/GenBank/DDBJ databases">
        <authorList>
            <person name="Manzoor S."/>
        </authorList>
    </citation>
    <scope>NUCLEOTIDE SEQUENCE [LARGE SCALE GENOMIC DNA]</scope>
    <source>
        <strain evidence="7">Clostridium ultunense strain Esp</strain>
    </source>
</reference>
<evidence type="ECO:0000256" key="3">
    <source>
        <dbReference type="ARBA" id="ARBA00022692"/>
    </source>
</evidence>
<dbReference type="GO" id="GO:0032329">
    <property type="term" value="P:serine transport"/>
    <property type="evidence" value="ECO:0007669"/>
    <property type="project" value="TreeGrafter"/>
</dbReference>
<accession>M1ZKF4</accession>
<evidence type="ECO:0000256" key="2">
    <source>
        <dbReference type="ARBA" id="ARBA00022448"/>
    </source>
</evidence>
<evidence type="ECO:0000256" key="1">
    <source>
        <dbReference type="ARBA" id="ARBA00004141"/>
    </source>
</evidence>
<keyword evidence="4 6" id="KW-1133">Transmembrane helix</keyword>
<name>M1ZKF4_9FIRM</name>
<proteinExistence type="predicted"/>
<dbReference type="Gene3D" id="1.10.3860.10">
    <property type="entry name" value="Sodium:dicarboxylate symporter"/>
    <property type="match status" value="1"/>
</dbReference>
<dbReference type="EMBL" id="LT669839">
    <property type="protein sequence ID" value="SHD76242.1"/>
    <property type="molecule type" value="Genomic_DNA"/>
</dbReference>
<dbReference type="RefSeq" id="WP_005585303.1">
    <property type="nucleotide sequence ID" value="NZ_LT669839.1"/>
</dbReference>
<keyword evidence="3 6" id="KW-0812">Transmembrane</keyword>
<feature type="transmembrane region" description="Helical" evidence="6">
    <location>
        <begin position="277"/>
        <end position="301"/>
    </location>
</feature>
<protein>
    <submittedName>
        <fullName evidence="7">Sodium:dicarboxylate symporter</fullName>
    </submittedName>
</protein>
<feature type="transmembrane region" description="Helical" evidence="6">
    <location>
        <begin position="206"/>
        <end position="227"/>
    </location>
</feature>
<evidence type="ECO:0000313" key="8">
    <source>
        <dbReference type="Proteomes" id="UP000245423"/>
    </source>
</evidence>
<dbReference type="PRINTS" id="PR00173">
    <property type="entry name" value="EDTRNSPORT"/>
</dbReference>
<dbReference type="PANTHER" id="PTHR42865:SF8">
    <property type="entry name" value="SERINE_THREONINE TRANSPORTER SSTT"/>
    <property type="match status" value="1"/>
</dbReference>
<sequence length="398" mass="43065">MAKEKRLGLLPKLLIGIVLGAVIGLFAPEIVGRIVKTFTGIFGNYLGFIVPLIIIGFVVRGIADISSGAGKLLSFSVFLSYFSTVLWGIVAYFVSKGILPKLINFSTQVVEADFKENVLLPIFEIDMPPLFNITSSIIIAFILGVGISIVKNKTMFDFFDGFQNIISMVLEKTIIPFLPFYIAGIFFELSYSGRISQVVSVYGKVFVAVIVFQIFANLMEYLIASLYSERRITVKEFIKNQIPSYVTAIGTQSSAATIPLTLETAKANGVAKEIRDFFIPLTATIHFPGSSIAITMFAVAVMMVDSITMPFTVILGFILLMSVTMVAAPGIPGGAVMAALALLEGVLGFNETQLALMIALYLTQDSFGTATSVCGNSSLAVIVDTKARKLNLLSDDKE</sequence>
<feature type="transmembrane region" description="Helical" evidence="6">
    <location>
        <begin position="41"/>
        <end position="60"/>
    </location>
</feature>
<dbReference type="InterPro" id="IPR001991">
    <property type="entry name" value="Na-dicarboxylate_symporter"/>
</dbReference>
<keyword evidence="5 6" id="KW-0472">Membrane</keyword>
<dbReference type="SUPFAM" id="SSF118215">
    <property type="entry name" value="Proton glutamate symport protein"/>
    <property type="match status" value="1"/>
</dbReference>
<dbReference type="AlphaFoldDB" id="M1ZKF4"/>
<feature type="transmembrane region" description="Helical" evidence="6">
    <location>
        <begin position="162"/>
        <end position="186"/>
    </location>
</feature>
<feature type="transmembrane region" description="Helical" evidence="6">
    <location>
        <begin position="12"/>
        <end position="35"/>
    </location>
</feature>
<feature type="transmembrane region" description="Helical" evidence="6">
    <location>
        <begin position="72"/>
        <end position="94"/>
    </location>
</feature>
<evidence type="ECO:0000313" key="7">
    <source>
        <dbReference type="EMBL" id="SHD76242.1"/>
    </source>
</evidence>